<evidence type="ECO:0000256" key="1">
    <source>
        <dbReference type="SAM" id="MobiDB-lite"/>
    </source>
</evidence>
<feature type="region of interest" description="Disordered" evidence="1">
    <location>
        <begin position="509"/>
        <end position="561"/>
    </location>
</feature>
<accession>A0ABP0QFI3</accession>
<keyword evidence="3" id="KW-1185">Reference proteome</keyword>
<feature type="compositionally biased region" description="Low complexity" evidence="1">
    <location>
        <begin position="513"/>
        <end position="529"/>
    </location>
</feature>
<protein>
    <recommendedName>
        <fullName evidence="4">Exocyst complex component Sec6</fullName>
    </recommendedName>
</protein>
<gene>
    <name evidence="2" type="ORF">SCF082_LOCUS40620</name>
</gene>
<feature type="compositionally biased region" description="Basic and acidic residues" evidence="1">
    <location>
        <begin position="546"/>
        <end position="555"/>
    </location>
</feature>
<sequence>NLWNKVLTTYREVAATALTVKAADNMLAHIAKVKAFDLPELATGSWEDLGNWNQQINKLSSLNETLRQLESADASIEGAKESFKKLGDEKAELLTWLTTSLCEDFEGKLLKLEEWAASVGAVVVEQMTAKEICQACPDEMLKPPDFINIAFILCCRILSIVCSPTEAGGSHIGAGLAEFATCFIFPKQNVAEKKVPDGVQISTTAVMIVNYIHRLAKVFTGSTKPQIDFQHGKTFKAIRMMFGRLRAISSMKILEAVMAAPEAAWNFQELLPKEFRSFASVIVTSANLPEELKALQSAEHDWEVLSGKLSLFENLASAAGMNMLSDEMFQHLQAPVQAYLDEYLPACRKPMDEIGLGLLHELKQAKDKFGGVVSCAETWQMEPMMVIFDADEEEIKAELEGISHNLTSLQTFCNGMRAVAGHSTSHPKFKVLIDDFNKFLVDSTSMIQDMKKVGTYLIVASELLAPSDGAVKENVQEALKFCSQEFGISKEIISGKLLKMVNDALANKKPQQNKSNAAPAKKVKAVAGADSKEKDAAAAPKKRSRAPKEEKEGKDKKKTKK</sequence>
<name>A0ABP0QFI3_9DINO</name>
<dbReference type="EMBL" id="CAXAMM010039348">
    <property type="protein sequence ID" value="CAK9085781.1"/>
    <property type="molecule type" value="Genomic_DNA"/>
</dbReference>
<evidence type="ECO:0008006" key="4">
    <source>
        <dbReference type="Google" id="ProtNLM"/>
    </source>
</evidence>
<dbReference type="Proteomes" id="UP001642464">
    <property type="component" value="Unassembled WGS sequence"/>
</dbReference>
<evidence type="ECO:0000313" key="3">
    <source>
        <dbReference type="Proteomes" id="UP001642464"/>
    </source>
</evidence>
<evidence type="ECO:0000313" key="2">
    <source>
        <dbReference type="EMBL" id="CAK9085781.1"/>
    </source>
</evidence>
<reference evidence="2 3" key="1">
    <citation type="submission" date="2024-02" db="EMBL/GenBank/DDBJ databases">
        <authorList>
            <person name="Chen Y."/>
            <person name="Shah S."/>
            <person name="Dougan E. K."/>
            <person name="Thang M."/>
            <person name="Chan C."/>
        </authorList>
    </citation>
    <scope>NUCLEOTIDE SEQUENCE [LARGE SCALE GENOMIC DNA]</scope>
</reference>
<feature type="non-terminal residue" evidence="2">
    <location>
        <position position="1"/>
    </location>
</feature>
<comment type="caution">
    <text evidence="2">The sequence shown here is derived from an EMBL/GenBank/DDBJ whole genome shotgun (WGS) entry which is preliminary data.</text>
</comment>
<proteinExistence type="predicted"/>
<organism evidence="2 3">
    <name type="scientific">Durusdinium trenchii</name>
    <dbReference type="NCBI Taxonomy" id="1381693"/>
    <lineage>
        <taxon>Eukaryota</taxon>
        <taxon>Sar</taxon>
        <taxon>Alveolata</taxon>
        <taxon>Dinophyceae</taxon>
        <taxon>Suessiales</taxon>
        <taxon>Symbiodiniaceae</taxon>
        <taxon>Durusdinium</taxon>
    </lineage>
</organism>